<dbReference type="Gene3D" id="1.10.418.10">
    <property type="entry name" value="Calponin-like domain"/>
    <property type="match status" value="1"/>
</dbReference>
<evidence type="ECO:0000256" key="1">
    <source>
        <dbReference type="ARBA" id="ARBA00022737"/>
    </source>
</evidence>
<accession>A0A137P208</accession>
<protein>
    <recommendedName>
        <fullName evidence="3">Calponin-homology (CH) domain-containing protein</fullName>
    </recommendedName>
</protein>
<evidence type="ECO:0000256" key="2">
    <source>
        <dbReference type="ARBA" id="ARBA00023203"/>
    </source>
</evidence>
<dbReference type="SMART" id="SM00033">
    <property type="entry name" value="CH"/>
    <property type="match status" value="1"/>
</dbReference>
<evidence type="ECO:0000313" key="5">
    <source>
        <dbReference type="Proteomes" id="UP000070444"/>
    </source>
</evidence>
<dbReference type="InterPro" id="IPR036872">
    <property type="entry name" value="CH_dom_sf"/>
</dbReference>
<sequence length="181" mass="20670">MSKLLKPITKSFKVLNRLNHPREKDDNNNYETVMDEDTIRSLASNFEDAQKRTFTKWINVQLSQTNLKLDRIEDDLRDGKLLLKLLGILTGERALEPEKKSSRIHMIANVNKCLDVLELKIGEPLHNIGSADIVDGNLKLTLALIWVLILRLRIQKTINAEESINNMSPNVANLVLIFFIA</sequence>
<dbReference type="STRING" id="796925.A0A137P208"/>
<keyword evidence="1" id="KW-0677">Repeat</keyword>
<evidence type="ECO:0000259" key="3">
    <source>
        <dbReference type="PROSITE" id="PS50021"/>
    </source>
</evidence>
<dbReference type="InterPro" id="IPR001715">
    <property type="entry name" value="CH_dom"/>
</dbReference>
<dbReference type="PROSITE" id="PS00019">
    <property type="entry name" value="ACTININ_1"/>
    <property type="match status" value="1"/>
</dbReference>
<dbReference type="PROSITE" id="PS50021">
    <property type="entry name" value="CH"/>
    <property type="match status" value="1"/>
</dbReference>
<reference evidence="4 5" key="1">
    <citation type="journal article" date="2015" name="Genome Biol. Evol.">
        <title>Phylogenomic analyses indicate that early fungi evolved digesting cell walls of algal ancestors of land plants.</title>
        <authorList>
            <person name="Chang Y."/>
            <person name="Wang S."/>
            <person name="Sekimoto S."/>
            <person name="Aerts A.L."/>
            <person name="Choi C."/>
            <person name="Clum A."/>
            <person name="LaButti K.M."/>
            <person name="Lindquist E.A."/>
            <person name="Yee Ngan C."/>
            <person name="Ohm R.A."/>
            <person name="Salamov A.A."/>
            <person name="Grigoriev I.V."/>
            <person name="Spatafora J.W."/>
            <person name="Berbee M.L."/>
        </authorList>
    </citation>
    <scope>NUCLEOTIDE SEQUENCE [LARGE SCALE GENOMIC DNA]</scope>
    <source>
        <strain evidence="4 5">NRRL 28638</strain>
    </source>
</reference>
<dbReference type="Pfam" id="PF00307">
    <property type="entry name" value="CH"/>
    <property type="match status" value="1"/>
</dbReference>
<feature type="domain" description="Calponin-homology (CH)" evidence="3">
    <location>
        <begin position="48"/>
        <end position="153"/>
    </location>
</feature>
<dbReference type="EMBL" id="KQ964549">
    <property type="protein sequence ID" value="KXN69073.1"/>
    <property type="molecule type" value="Genomic_DNA"/>
</dbReference>
<dbReference type="SUPFAM" id="SSF47576">
    <property type="entry name" value="Calponin-homology domain, CH-domain"/>
    <property type="match status" value="1"/>
</dbReference>
<dbReference type="PANTHER" id="PTHR11915">
    <property type="entry name" value="SPECTRIN/FILAMIN RELATED CYTOSKELETAL PROTEIN"/>
    <property type="match status" value="1"/>
</dbReference>
<organism evidence="4 5">
    <name type="scientific">Conidiobolus coronatus (strain ATCC 28846 / CBS 209.66 / NRRL 28638)</name>
    <name type="common">Delacroixia coronata</name>
    <dbReference type="NCBI Taxonomy" id="796925"/>
    <lineage>
        <taxon>Eukaryota</taxon>
        <taxon>Fungi</taxon>
        <taxon>Fungi incertae sedis</taxon>
        <taxon>Zoopagomycota</taxon>
        <taxon>Entomophthoromycotina</taxon>
        <taxon>Entomophthoromycetes</taxon>
        <taxon>Entomophthorales</taxon>
        <taxon>Ancylistaceae</taxon>
        <taxon>Conidiobolus</taxon>
    </lineage>
</organism>
<dbReference type="PROSITE" id="PS00020">
    <property type="entry name" value="ACTININ_2"/>
    <property type="match status" value="1"/>
</dbReference>
<proteinExistence type="predicted"/>
<keyword evidence="2" id="KW-0009">Actin-binding</keyword>
<dbReference type="AlphaFoldDB" id="A0A137P208"/>
<evidence type="ECO:0000313" key="4">
    <source>
        <dbReference type="EMBL" id="KXN69073.1"/>
    </source>
</evidence>
<dbReference type="InterPro" id="IPR001589">
    <property type="entry name" value="Actinin_actin-bd_CS"/>
</dbReference>
<name>A0A137P208_CONC2</name>
<gene>
    <name evidence="4" type="ORF">CONCODRAFT_71767</name>
</gene>
<dbReference type="GO" id="GO:0003779">
    <property type="term" value="F:actin binding"/>
    <property type="evidence" value="ECO:0007669"/>
    <property type="project" value="UniProtKB-KW"/>
</dbReference>
<dbReference type="OrthoDB" id="10017054at2759"/>
<dbReference type="Proteomes" id="UP000070444">
    <property type="component" value="Unassembled WGS sequence"/>
</dbReference>
<keyword evidence="5" id="KW-1185">Reference proteome</keyword>